<evidence type="ECO:0000313" key="13">
    <source>
        <dbReference type="Proteomes" id="UP000242869"/>
    </source>
</evidence>
<dbReference type="SMART" id="SM00388">
    <property type="entry name" value="HisKA"/>
    <property type="match status" value="1"/>
</dbReference>
<dbReference type="InterPro" id="IPR003660">
    <property type="entry name" value="HAMP_dom"/>
</dbReference>
<dbReference type="InterPro" id="IPR003661">
    <property type="entry name" value="HisK_dim/P_dom"/>
</dbReference>
<organism evidence="12 13">
    <name type="scientific">Formivibrio citricus</name>
    <dbReference type="NCBI Taxonomy" id="83765"/>
    <lineage>
        <taxon>Bacteria</taxon>
        <taxon>Pseudomonadati</taxon>
        <taxon>Pseudomonadota</taxon>
        <taxon>Betaproteobacteria</taxon>
        <taxon>Neisseriales</taxon>
        <taxon>Chitinibacteraceae</taxon>
        <taxon>Formivibrio</taxon>
    </lineage>
</organism>
<evidence type="ECO:0000259" key="11">
    <source>
        <dbReference type="PROSITE" id="PS50885"/>
    </source>
</evidence>
<dbReference type="GO" id="GO:0030295">
    <property type="term" value="F:protein kinase activator activity"/>
    <property type="evidence" value="ECO:0007669"/>
    <property type="project" value="TreeGrafter"/>
</dbReference>
<feature type="domain" description="HAMP" evidence="11">
    <location>
        <begin position="164"/>
        <end position="216"/>
    </location>
</feature>
<dbReference type="InterPro" id="IPR003594">
    <property type="entry name" value="HATPase_dom"/>
</dbReference>
<dbReference type="FunFam" id="1.10.287.130:FF:000070">
    <property type="entry name" value="Histidine kinase sensor protein"/>
    <property type="match status" value="1"/>
</dbReference>
<dbReference type="Gene3D" id="6.10.340.10">
    <property type="match status" value="1"/>
</dbReference>
<dbReference type="CDD" id="cd00130">
    <property type="entry name" value="PAS"/>
    <property type="match status" value="1"/>
</dbReference>
<proteinExistence type="predicted"/>
<keyword evidence="6" id="KW-0418">Kinase</keyword>
<dbReference type="InterPro" id="IPR000700">
    <property type="entry name" value="PAS-assoc_C"/>
</dbReference>
<feature type="domain" description="PAC" evidence="10">
    <location>
        <begin position="315"/>
        <end position="366"/>
    </location>
</feature>
<accession>A0A1I5BX86</accession>
<feature type="coiled-coil region" evidence="8">
    <location>
        <begin position="455"/>
        <end position="489"/>
    </location>
</feature>
<dbReference type="InterPro" id="IPR005467">
    <property type="entry name" value="His_kinase_dom"/>
</dbReference>
<evidence type="ECO:0000259" key="10">
    <source>
        <dbReference type="PROSITE" id="PS50113"/>
    </source>
</evidence>
<dbReference type="InterPro" id="IPR013655">
    <property type="entry name" value="PAS_fold_3"/>
</dbReference>
<dbReference type="GO" id="GO:0000155">
    <property type="term" value="F:phosphorelay sensor kinase activity"/>
    <property type="evidence" value="ECO:0007669"/>
    <property type="project" value="InterPro"/>
</dbReference>
<evidence type="ECO:0000256" key="3">
    <source>
        <dbReference type="ARBA" id="ARBA00012438"/>
    </source>
</evidence>
<name>A0A1I5BX86_9NEIS</name>
<dbReference type="SUPFAM" id="SSF158472">
    <property type="entry name" value="HAMP domain-like"/>
    <property type="match status" value="1"/>
</dbReference>
<dbReference type="InterPro" id="IPR036890">
    <property type="entry name" value="HATPase_C_sf"/>
</dbReference>
<dbReference type="InterPro" id="IPR001610">
    <property type="entry name" value="PAC"/>
</dbReference>
<dbReference type="STRING" id="83765.SAMN05660284_02277"/>
<dbReference type="SUPFAM" id="SSF55874">
    <property type="entry name" value="ATPase domain of HSP90 chaperone/DNA topoisomerase II/histidine kinase"/>
    <property type="match status" value="1"/>
</dbReference>
<dbReference type="InterPro" id="IPR004358">
    <property type="entry name" value="Sig_transdc_His_kin-like_C"/>
</dbReference>
<dbReference type="EMBL" id="FOVE01000017">
    <property type="protein sequence ID" value="SFN79202.1"/>
    <property type="molecule type" value="Genomic_DNA"/>
</dbReference>
<dbReference type="Pfam" id="PF00512">
    <property type="entry name" value="HisKA"/>
    <property type="match status" value="1"/>
</dbReference>
<dbReference type="PROSITE" id="PS50113">
    <property type="entry name" value="PAC"/>
    <property type="match status" value="1"/>
</dbReference>
<dbReference type="CDD" id="cd00082">
    <property type="entry name" value="HisKA"/>
    <property type="match status" value="1"/>
</dbReference>
<dbReference type="PROSITE" id="PS50109">
    <property type="entry name" value="HIS_KIN"/>
    <property type="match status" value="1"/>
</dbReference>
<gene>
    <name evidence="12" type="ORF">SAMN05660284_02277</name>
</gene>
<dbReference type="InterPro" id="IPR036097">
    <property type="entry name" value="HisK_dim/P_sf"/>
</dbReference>
<dbReference type="Gene3D" id="3.30.450.20">
    <property type="entry name" value="PAS domain"/>
    <property type="match status" value="1"/>
</dbReference>
<sequence length="614" mass="70089">MKLSLRSAAVLAILFGLLLPACLGGYLSIKRESQRIEADLANDQRRAADILALGMQEPLWNLSPDAGKPLLDSLMSDRRIVRVIVTDASLGTFLSLNRPERRQGHLHTVSRQVNKQGNVIGTVTVEMDDGQNTAYIQSLYRQYFTTVASQTAISLLLTLLLLYSRVLRPLEMLLDQSGRLSRNELDTPFSWPRDDELGTLGQNLEKTRNAIKEYQGMLEQKSLQLETDLLSRRQVEAALRAGQERYRCLVEDTPFIPWEAAPSEWRFTYVGPQSEALLGYPPSVWYSDNFLPSYLHPDDRHLAYQLFSNIQCSQTQFECRLLARDGREVWVLLSSRAQISEHEQSRLHGFMIDITERKQHELELEKYRARLEEVVDSRTRDLAVANHELESFSYSVSHDLRTPLRAIEGYSQVLQDDYSNQLDSNGRHYLQRIRSATSSMLELIDDILNLYKLSRAELRRQSVNLSTMAQDLAEELNALQQERQVEVEIAPDLYANADPKQIRIVLYNLLDNAWKFTLYAQPSKVRFGSTEVNGQLVYFVSDNGIGFDMKDSNKLFSPFQRLHSAAEFQDSGNGIGLAIVQRIINRHDGHVWAKSALNEGATFYFTLPVPKKTD</sequence>
<reference evidence="13" key="1">
    <citation type="submission" date="2016-10" db="EMBL/GenBank/DDBJ databases">
        <authorList>
            <person name="Varghese N."/>
            <person name="Submissions S."/>
        </authorList>
    </citation>
    <scope>NUCLEOTIDE SEQUENCE [LARGE SCALE GENOMIC DNA]</scope>
    <source>
        <strain evidence="13">DSM 6150</strain>
    </source>
</reference>
<dbReference type="Gene3D" id="1.10.287.130">
    <property type="match status" value="1"/>
</dbReference>
<evidence type="ECO:0000256" key="7">
    <source>
        <dbReference type="ARBA" id="ARBA00023136"/>
    </source>
</evidence>
<evidence type="ECO:0000256" key="8">
    <source>
        <dbReference type="SAM" id="Coils"/>
    </source>
</evidence>
<dbReference type="OrthoDB" id="9808408at2"/>
<evidence type="ECO:0000259" key="9">
    <source>
        <dbReference type="PROSITE" id="PS50109"/>
    </source>
</evidence>
<dbReference type="GO" id="GO:0007234">
    <property type="term" value="P:osmosensory signaling via phosphorelay pathway"/>
    <property type="evidence" value="ECO:0007669"/>
    <property type="project" value="TreeGrafter"/>
</dbReference>
<keyword evidence="5" id="KW-0808">Transferase</keyword>
<dbReference type="GO" id="GO:0000156">
    <property type="term" value="F:phosphorelay response regulator activity"/>
    <property type="evidence" value="ECO:0007669"/>
    <property type="project" value="TreeGrafter"/>
</dbReference>
<dbReference type="PRINTS" id="PR00344">
    <property type="entry name" value="BCTRLSENSOR"/>
</dbReference>
<evidence type="ECO:0000256" key="6">
    <source>
        <dbReference type="ARBA" id="ARBA00022777"/>
    </source>
</evidence>
<dbReference type="PROSITE" id="PS50885">
    <property type="entry name" value="HAMP"/>
    <property type="match status" value="1"/>
</dbReference>
<dbReference type="Pfam" id="PF08447">
    <property type="entry name" value="PAS_3"/>
    <property type="match status" value="1"/>
</dbReference>
<keyword evidence="7" id="KW-0472">Membrane</keyword>
<keyword evidence="13" id="KW-1185">Reference proteome</keyword>
<feature type="domain" description="Histidine kinase" evidence="9">
    <location>
        <begin position="395"/>
        <end position="611"/>
    </location>
</feature>
<comment type="subcellular location">
    <subcellularLocation>
        <location evidence="2">Cell inner membrane</location>
        <topology evidence="2">Multi-pass membrane protein</topology>
    </subcellularLocation>
</comment>
<dbReference type="SMART" id="SM00086">
    <property type="entry name" value="PAC"/>
    <property type="match status" value="1"/>
</dbReference>
<dbReference type="EC" id="2.7.13.3" evidence="3"/>
<dbReference type="PANTHER" id="PTHR42878">
    <property type="entry name" value="TWO-COMPONENT HISTIDINE KINASE"/>
    <property type="match status" value="1"/>
</dbReference>
<dbReference type="PANTHER" id="PTHR42878:SF15">
    <property type="entry name" value="BACTERIOPHYTOCHROME"/>
    <property type="match status" value="1"/>
</dbReference>
<keyword evidence="8" id="KW-0175">Coiled coil</keyword>
<dbReference type="InterPro" id="IPR050351">
    <property type="entry name" value="BphY/WalK/GraS-like"/>
</dbReference>
<dbReference type="SUPFAM" id="SSF47384">
    <property type="entry name" value="Homodimeric domain of signal transducing histidine kinase"/>
    <property type="match status" value="1"/>
</dbReference>
<dbReference type="SUPFAM" id="SSF55785">
    <property type="entry name" value="PYP-like sensor domain (PAS domain)"/>
    <property type="match status" value="1"/>
</dbReference>
<protein>
    <recommendedName>
        <fullName evidence="3">histidine kinase</fullName>
        <ecNumber evidence="3">2.7.13.3</ecNumber>
    </recommendedName>
</protein>
<dbReference type="Gene3D" id="3.30.565.10">
    <property type="entry name" value="Histidine kinase-like ATPase, C-terminal domain"/>
    <property type="match status" value="1"/>
</dbReference>
<evidence type="ECO:0000313" key="12">
    <source>
        <dbReference type="EMBL" id="SFN79202.1"/>
    </source>
</evidence>
<dbReference type="InterPro" id="IPR035965">
    <property type="entry name" value="PAS-like_dom_sf"/>
</dbReference>
<dbReference type="AlphaFoldDB" id="A0A1I5BX86"/>
<evidence type="ECO:0000256" key="4">
    <source>
        <dbReference type="ARBA" id="ARBA00022553"/>
    </source>
</evidence>
<dbReference type="FunFam" id="3.30.565.10:FF:000006">
    <property type="entry name" value="Sensor histidine kinase WalK"/>
    <property type="match status" value="1"/>
</dbReference>
<evidence type="ECO:0000256" key="5">
    <source>
        <dbReference type="ARBA" id="ARBA00022679"/>
    </source>
</evidence>
<comment type="catalytic activity">
    <reaction evidence="1">
        <text>ATP + protein L-histidine = ADP + protein N-phospho-L-histidine.</text>
        <dbReference type="EC" id="2.7.13.3"/>
    </reaction>
</comment>
<dbReference type="InterPro" id="IPR000014">
    <property type="entry name" value="PAS"/>
</dbReference>
<dbReference type="GO" id="GO:0005886">
    <property type="term" value="C:plasma membrane"/>
    <property type="evidence" value="ECO:0007669"/>
    <property type="project" value="UniProtKB-SubCell"/>
</dbReference>
<evidence type="ECO:0000256" key="1">
    <source>
        <dbReference type="ARBA" id="ARBA00000085"/>
    </source>
</evidence>
<dbReference type="RefSeq" id="WP_091196407.1">
    <property type="nucleotide sequence ID" value="NZ_FOVE01000017.1"/>
</dbReference>
<dbReference type="Pfam" id="PF02518">
    <property type="entry name" value="HATPase_c"/>
    <property type="match status" value="1"/>
</dbReference>
<dbReference type="Proteomes" id="UP000242869">
    <property type="component" value="Unassembled WGS sequence"/>
</dbReference>
<evidence type="ECO:0000256" key="2">
    <source>
        <dbReference type="ARBA" id="ARBA00004429"/>
    </source>
</evidence>
<dbReference type="SMART" id="SM00387">
    <property type="entry name" value="HATPase_c"/>
    <property type="match status" value="1"/>
</dbReference>
<dbReference type="Pfam" id="PF00672">
    <property type="entry name" value="HAMP"/>
    <property type="match status" value="1"/>
</dbReference>
<dbReference type="NCBIfam" id="TIGR00229">
    <property type="entry name" value="sensory_box"/>
    <property type="match status" value="1"/>
</dbReference>
<keyword evidence="4" id="KW-0597">Phosphoprotein</keyword>